<dbReference type="PIRSF" id="PIRSF001084">
    <property type="entry name" value="B-galactosidase"/>
    <property type="match status" value="1"/>
</dbReference>
<dbReference type="Gene3D" id="2.60.40.1180">
    <property type="entry name" value="Golgi alpha-mannosidase II"/>
    <property type="match status" value="1"/>
</dbReference>
<dbReference type="EMBL" id="DVOO01000010">
    <property type="protein sequence ID" value="HIV24777.1"/>
    <property type="molecule type" value="Genomic_DNA"/>
</dbReference>
<evidence type="ECO:0000256" key="11">
    <source>
        <dbReference type="PIRSR" id="PIRSR001084-3"/>
    </source>
</evidence>
<dbReference type="PANTHER" id="PTHR36447:SF2">
    <property type="entry name" value="BETA-GALACTOSIDASE YESZ"/>
    <property type="match status" value="1"/>
</dbReference>
<feature type="binding site" evidence="10">
    <location>
        <position position="104"/>
    </location>
    <ligand>
        <name>substrate</name>
    </ligand>
</feature>
<evidence type="ECO:0000259" key="14">
    <source>
        <dbReference type="Pfam" id="PF08533"/>
    </source>
</evidence>
<feature type="domain" description="Glycoside hydrolase family 42 N-terminal" evidence="12">
    <location>
        <begin position="6"/>
        <end position="388"/>
    </location>
</feature>
<keyword evidence="5 8" id="KW-0378">Hydrolase</keyword>
<evidence type="ECO:0000256" key="9">
    <source>
        <dbReference type="PIRSR" id="PIRSR001084-1"/>
    </source>
</evidence>
<dbReference type="PANTHER" id="PTHR36447">
    <property type="entry name" value="BETA-GALACTOSIDASE GANA"/>
    <property type="match status" value="1"/>
</dbReference>
<dbReference type="CDD" id="cd03143">
    <property type="entry name" value="A4_beta-galactosidase_middle_domain"/>
    <property type="match status" value="1"/>
</dbReference>
<evidence type="ECO:0000256" key="8">
    <source>
        <dbReference type="PIRNR" id="PIRNR001084"/>
    </source>
</evidence>
<evidence type="ECO:0000256" key="1">
    <source>
        <dbReference type="ARBA" id="ARBA00001412"/>
    </source>
</evidence>
<keyword evidence="6 11" id="KW-0862">Zinc</keyword>
<dbReference type="SUPFAM" id="SSF51445">
    <property type="entry name" value="(Trans)glycosidases"/>
    <property type="match status" value="1"/>
</dbReference>
<comment type="similarity">
    <text evidence="2 8">Belongs to the glycosyl hydrolase 42 family.</text>
</comment>
<dbReference type="InterPro" id="IPR013739">
    <property type="entry name" value="Beta_galactosidase_C"/>
</dbReference>
<feature type="binding site" evidence="10">
    <location>
        <position position="319"/>
    </location>
    <ligand>
        <name>substrate</name>
    </ligand>
</feature>
<dbReference type="InterPro" id="IPR013529">
    <property type="entry name" value="Glyco_hydro_42_N"/>
</dbReference>
<organism evidence="15 16">
    <name type="scientific">Candidatus Scatomonas pullistercoris</name>
    <dbReference type="NCBI Taxonomy" id="2840920"/>
    <lineage>
        <taxon>Bacteria</taxon>
        <taxon>Bacillati</taxon>
        <taxon>Bacillota</taxon>
        <taxon>Clostridia</taxon>
        <taxon>Lachnospirales</taxon>
        <taxon>Lachnospiraceae</taxon>
        <taxon>Lachnospiraceae incertae sedis</taxon>
        <taxon>Candidatus Scatomonas</taxon>
    </lineage>
</organism>
<evidence type="ECO:0000256" key="7">
    <source>
        <dbReference type="ARBA" id="ARBA00023295"/>
    </source>
</evidence>
<evidence type="ECO:0000313" key="15">
    <source>
        <dbReference type="EMBL" id="HIV24777.1"/>
    </source>
</evidence>
<feature type="binding site" evidence="11">
    <location>
        <position position="108"/>
    </location>
    <ligand>
        <name>Zn(2+)</name>
        <dbReference type="ChEBI" id="CHEBI:29105"/>
    </ligand>
</feature>
<feature type="binding site" evidence="11">
    <location>
        <position position="157"/>
    </location>
    <ligand>
        <name>Zn(2+)</name>
        <dbReference type="ChEBI" id="CHEBI:29105"/>
    </ligand>
</feature>
<keyword evidence="7 8" id="KW-0326">Glycosidase</keyword>
<dbReference type="InterPro" id="IPR029062">
    <property type="entry name" value="Class_I_gatase-like"/>
</dbReference>
<feature type="domain" description="Beta-galactosidase C-terminal" evidence="14">
    <location>
        <begin position="612"/>
        <end position="666"/>
    </location>
</feature>
<comment type="caution">
    <text evidence="15">The sequence shown here is derived from an EMBL/GenBank/DDBJ whole genome shotgun (WGS) entry which is preliminary data.</text>
</comment>
<sequence length="667" mass="76684">MRIGTDYYPEHWEKERWSTDLSLMHEAGIQVVRIGEFDWALYEPRENEYHFAWMDDILDFMAAHDMKVVLGTPSATPPKWMADKYGEELYQTDIHGNPKIFGTRKHYCFNSSMYREKNRILVEKIAERYGSHPALEGWQIDNELGWANTTRCYCSKCRKKFQEYLKEKYQTIDCLNETYGTVFWSQTYNSFEEVIIPQAGACYDSCHDTQGQNPSLLLDFYRFSSDSVISFMNEQAEIIRRYSSLPVTTNMLDAAVNSGTGIDYFKMSKELDYVTWDNYIEFQWGIAEDAAVSRDHALLRSYKHQPFWVMEEQAGPCGWSKLGPAPSPGKLRLWTYQAVAGGADTVVYFRWRSCLFGTEEYWHGILGHDGKVNRRYEEIKKTGLEMKRLSGIFGKLMPRVQVAIVKSFDSEWSHSIHRHVEGFEYDRLLLDYYRSFYELGIPVDFVAPEEDLSAYKLVLAPALLMVNEEQKQNLTRYAQQGGNLLFTFRSGIKTMDNTMLPETVPGMFSDLAGIKVPDYDPQFQKKTTVSGVFGQSTASLWCDIIEPEQADVLGVYTGDYYAGSPCFTRNSCGMGSVYYMGCDLEQASMKNLAAYFCTALELCRPAYVQDKVERVSVTDGRKNAEFLLNHNGCAVVVPVERECTDFLTGRKIRKEIRLDPWDVALLG</sequence>
<dbReference type="Pfam" id="PF08532">
    <property type="entry name" value="Glyco_hydro_42M"/>
    <property type="match status" value="1"/>
</dbReference>
<feature type="binding site" evidence="11">
    <location>
        <position position="154"/>
    </location>
    <ligand>
        <name>Zn(2+)</name>
        <dbReference type="ChEBI" id="CHEBI:29105"/>
    </ligand>
</feature>
<dbReference type="InterPro" id="IPR017853">
    <property type="entry name" value="GH"/>
</dbReference>
<dbReference type="Pfam" id="PF08533">
    <property type="entry name" value="Glyco_hydro_42C"/>
    <property type="match status" value="1"/>
</dbReference>
<reference evidence="15" key="2">
    <citation type="journal article" date="2021" name="PeerJ">
        <title>Extensive microbial diversity within the chicken gut microbiome revealed by metagenomics and culture.</title>
        <authorList>
            <person name="Gilroy R."/>
            <person name="Ravi A."/>
            <person name="Getino M."/>
            <person name="Pursley I."/>
            <person name="Horton D.L."/>
            <person name="Alikhan N.F."/>
            <person name="Baker D."/>
            <person name="Gharbi K."/>
            <person name="Hall N."/>
            <person name="Watson M."/>
            <person name="Adriaenssens E.M."/>
            <person name="Foster-Nyarko E."/>
            <person name="Jarju S."/>
            <person name="Secka A."/>
            <person name="Antonio M."/>
            <person name="Oren A."/>
            <person name="Chaudhuri R.R."/>
            <person name="La Ragione R."/>
            <person name="Hildebrand F."/>
            <person name="Pallen M.J."/>
        </authorList>
    </citation>
    <scope>NUCLEOTIDE SEQUENCE</scope>
    <source>
        <strain evidence="15">CHK188-20938</strain>
    </source>
</reference>
<dbReference type="GO" id="GO:0009341">
    <property type="term" value="C:beta-galactosidase complex"/>
    <property type="evidence" value="ECO:0007669"/>
    <property type="project" value="InterPro"/>
</dbReference>
<gene>
    <name evidence="15" type="ORF">IAB71_03170</name>
</gene>
<evidence type="ECO:0000256" key="2">
    <source>
        <dbReference type="ARBA" id="ARBA00005940"/>
    </source>
</evidence>
<keyword evidence="4 11" id="KW-0479">Metal-binding</keyword>
<evidence type="ECO:0000256" key="4">
    <source>
        <dbReference type="ARBA" id="ARBA00022723"/>
    </source>
</evidence>
<dbReference type="Proteomes" id="UP000824169">
    <property type="component" value="Unassembled WGS sequence"/>
</dbReference>
<feature type="binding site" evidence="11">
    <location>
        <position position="152"/>
    </location>
    <ligand>
        <name>Zn(2+)</name>
        <dbReference type="ChEBI" id="CHEBI:29105"/>
    </ligand>
</feature>
<dbReference type="InterPro" id="IPR003476">
    <property type="entry name" value="Glyco_hydro_42"/>
</dbReference>
<proteinExistence type="inferred from homology"/>
<dbReference type="AlphaFoldDB" id="A0A9D1TAL1"/>
<dbReference type="InterPro" id="IPR013738">
    <property type="entry name" value="Beta_galactosidase_Trimer"/>
</dbReference>
<evidence type="ECO:0000256" key="6">
    <source>
        <dbReference type="ARBA" id="ARBA00022833"/>
    </source>
</evidence>
<reference evidence="15" key="1">
    <citation type="submission" date="2020-10" db="EMBL/GenBank/DDBJ databases">
        <authorList>
            <person name="Gilroy R."/>
        </authorList>
    </citation>
    <scope>NUCLEOTIDE SEQUENCE</scope>
    <source>
        <strain evidence="15">CHK188-20938</strain>
    </source>
</reference>
<feature type="active site" description="Proton donor" evidence="9">
    <location>
        <position position="143"/>
    </location>
</feature>
<protein>
    <recommendedName>
        <fullName evidence="3 8">Beta-galactosidase</fullName>
        <shortName evidence="8">Beta-gal</shortName>
        <ecNumber evidence="3 8">3.2.1.23</ecNumber>
    </recommendedName>
</protein>
<feature type="active site" description="Nucleophile" evidence="9">
    <location>
        <position position="311"/>
    </location>
</feature>
<evidence type="ECO:0000256" key="3">
    <source>
        <dbReference type="ARBA" id="ARBA00012756"/>
    </source>
</evidence>
<dbReference type="GO" id="GO:0006012">
    <property type="term" value="P:galactose metabolic process"/>
    <property type="evidence" value="ECO:0007669"/>
    <property type="project" value="InterPro"/>
</dbReference>
<dbReference type="EC" id="3.2.1.23" evidence="3 8"/>
<feature type="binding site" evidence="10">
    <location>
        <position position="142"/>
    </location>
    <ligand>
        <name>substrate</name>
    </ligand>
</feature>
<dbReference type="SUPFAM" id="SSF52317">
    <property type="entry name" value="Class I glutamine amidotransferase-like"/>
    <property type="match status" value="1"/>
</dbReference>
<dbReference type="GO" id="GO:0004565">
    <property type="term" value="F:beta-galactosidase activity"/>
    <property type="evidence" value="ECO:0007669"/>
    <property type="project" value="UniProtKB-EC"/>
</dbReference>
<dbReference type="Pfam" id="PF02449">
    <property type="entry name" value="Glyco_hydro_42"/>
    <property type="match status" value="1"/>
</dbReference>
<evidence type="ECO:0000259" key="13">
    <source>
        <dbReference type="Pfam" id="PF08532"/>
    </source>
</evidence>
<dbReference type="Gene3D" id="3.20.20.80">
    <property type="entry name" value="Glycosidases"/>
    <property type="match status" value="1"/>
</dbReference>
<feature type="domain" description="Beta-galactosidase trimerisation" evidence="13">
    <location>
        <begin position="401"/>
        <end position="595"/>
    </location>
</feature>
<dbReference type="Gene3D" id="3.40.50.880">
    <property type="match status" value="1"/>
</dbReference>
<evidence type="ECO:0000256" key="10">
    <source>
        <dbReference type="PIRSR" id="PIRSR001084-2"/>
    </source>
</evidence>
<dbReference type="InterPro" id="IPR013780">
    <property type="entry name" value="Glyco_hydro_b"/>
</dbReference>
<name>A0A9D1TAL1_9FIRM</name>
<evidence type="ECO:0000259" key="12">
    <source>
        <dbReference type="Pfam" id="PF02449"/>
    </source>
</evidence>
<evidence type="ECO:0000256" key="5">
    <source>
        <dbReference type="ARBA" id="ARBA00022801"/>
    </source>
</evidence>
<dbReference type="GO" id="GO:0046872">
    <property type="term" value="F:metal ion binding"/>
    <property type="evidence" value="ECO:0007669"/>
    <property type="project" value="UniProtKB-KW"/>
</dbReference>
<accession>A0A9D1TAL1</accession>
<evidence type="ECO:0000313" key="16">
    <source>
        <dbReference type="Proteomes" id="UP000824169"/>
    </source>
</evidence>
<comment type="catalytic activity">
    <reaction evidence="1 8">
        <text>Hydrolysis of terminal non-reducing beta-D-galactose residues in beta-D-galactosides.</text>
        <dbReference type="EC" id="3.2.1.23"/>
    </reaction>
</comment>